<dbReference type="KEGG" id="ahu:A6A40_28575"/>
<feature type="signal peptide" evidence="5">
    <location>
        <begin position="1"/>
        <end position="30"/>
    </location>
</feature>
<sequence length="171" mass="17948">MSISPEHTPMIRHTLSALLFSATLAGPALADDAAARGKYLVTVISCGDCHTPGHLLGKPDLARALSGSDVGFEIPGLGVFHGSNLTPDKETGIGNWTEEQIVTAIRTGKRPDGRMLAPVMPWMSFAALSDEDARAIAVYLKSLPPVANKVAGPFGATDKPTGFVMRISAPQ</sequence>
<keyword evidence="2 4" id="KW-0479">Metal-binding</keyword>
<dbReference type="Proteomes" id="UP000077405">
    <property type="component" value="Plasmid pYZ6"/>
</dbReference>
<dbReference type="GO" id="GO:0009055">
    <property type="term" value="F:electron transfer activity"/>
    <property type="evidence" value="ECO:0007669"/>
    <property type="project" value="InterPro"/>
</dbReference>
<dbReference type="InterPro" id="IPR051459">
    <property type="entry name" value="Cytochrome_c-type_DH"/>
</dbReference>
<evidence type="ECO:0000313" key="7">
    <source>
        <dbReference type="EMBL" id="AWB08952.1"/>
    </source>
</evidence>
<keyword evidence="1 4" id="KW-0349">Heme</keyword>
<dbReference type="AlphaFoldDB" id="A0A2R4VWZ7"/>
<gene>
    <name evidence="7" type="ORF">A6A40_28575</name>
</gene>
<dbReference type="PANTHER" id="PTHR35008">
    <property type="entry name" value="BLL4482 PROTEIN-RELATED"/>
    <property type="match status" value="1"/>
</dbReference>
<keyword evidence="5" id="KW-0732">Signal</keyword>
<evidence type="ECO:0000259" key="6">
    <source>
        <dbReference type="PROSITE" id="PS51007"/>
    </source>
</evidence>
<dbReference type="GO" id="GO:0020037">
    <property type="term" value="F:heme binding"/>
    <property type="evidence" value="ECO:0007669"/>
    <property type="project" value="InterPro"/>
</dbReference>
<dbReference type="Gene3D" id="1.10.760.10">
    <property type="entry name" value="Cytochrome c-like domain"/>
    <property type="match status" value="1"/>
</dbReference>
<evidence type="ECO:0000313" key="8">
    <source>
        <dbReference type="Proteomes" id="UP000077405"/>
    </source>
</evidence>
<proteinExistence type="predicted"/>
<evidence type="ECO:0000256" key="4">
    <source>
        <dbReference type="PROSITE-ProRule" id="PRU00433"/>
    </source>
</evidence>
<protein>
    <submittedName>
        <fullName evidence="7">Cytochrome C</fullName>
    </submittedName>
</protein>
<keyword evidence="7" id="KW-0614">Plasmid</keyword>
<dbReference type="Pfam" id="PF13442">
    <property type="entry name" value="Cytochrome_CBB3"/>
    <property type="match status" value="1"/>
</dbReference>
<evidence type="ECO:0000256" key="2">
    <source>
        <dbReference type="ARBA" id="ARBA00022723"/>
    </source>
</evidence>
<name>A0A2R4VWZ7_9PROT</name>
<keyword evidence="3 4" id="KW-0408">Iron</keyword>
<keyword evidence="8" id="KW-1185">Reference proteome</keyword>
<accession>A0A2R4VWZ7</accession>
<feature type="domain" description="Cytochrome c" evidence="6">
    <location>
        <begin position="32"/>
        <end position="144"/>
    </location>
</feature>
<organism evidence="7 8">
    <name type="scientific">Azospirillum humicireducens</name>
    <dbReference type="NCBI Taxonomy" id="1226968"/>
    <lineage>
        <taxon>Bacteria</taxon>
        <taxon>Pseudomonadati</taxon>
        <taxon>Pseudomonadota</taxon>
        <taxon>Alphaproteobacteria</taxon>
        <taxon>Rhodospirillales</taxon>
        <taxon>Azospirillaceae</taxon>
        <taxon>Azospirillum</taxon>
    </lineage>
</organism>
<evidence type="ECO:0000256" key="1">
    <source>
        <dbReference type="ARBA" id="ARBA00022617"/>
    </source>
</evidence>
<reference evidence="7 8" key="1">
    <citation type="submission" date="2018-04" db="EMBL/GenBank/DDBJ databases">
        <title>Complete genome sequence of the nitrogen-fixing bacterium Azospirillum humicireducens type strain SgZ-5.</title>
        <authorList>
            <person name="Yu Z."/>
        </authorList>
    </citation>
    <scope>NUCLEOTIDE SEQUENCE [LARGE SCALE GENOMIC DNA]</scope>
    <source>
        <strain evidence="7 8">SgZ-5</strain>
        <plasmid evidence="7 8">pYZ6</plasmid>
    </source>
</reference>
<evidence type="ECO:0000256" key="3">
    <source>
        <dbReference type="ARBA" id="ARBA00023004"/>
    </source>
</evidence>
<dbReference type="InterPro" id="IPR009056">
    <property type="entry name" value="Cyt_c-like_dom"/>
</dbReference>
<dbReference type="PANTHER" id="PTHR35008:SF4">
    <property type="entry name" value="BLL4482 PROTEIN"/>
    <property type="match status" value="1"/>
</dbReference>
<feature type="chain" id="PRO_5015304122" evidence="5">
    <location>
        <begin position="31"/>
        <end position="171"/>
    </location>
</feature>
<geneLocation type="plasmid" evidence="7 8">
    <name>pYZ6</name>
</geneLocation>
<dbReference type="InterPro" id="IPR036909">
    <property type="entry name" value="Cyt_c-like_dom_sf"/>
</dbReference>
<dbReference type="GO" id="GO:0046872">
    <property type="term" value="F:metal ion binding"/>
    <property type="evidence" value="ECO:0007669"/>
    <property type="project" value="UniProtKB-KW"/>
</dbReference>
<dbReference type="OrthoDB" id="9811281at2"/>
<dbReference type="EMBL" id="CP028907">
    <property type="protein sequence ID" value="AWB08952.1"/>
    <property type="molecule type" value="Genomic_DNA"/>
</dbReference>
<dbReference type="SUPFAM" id="SSF46626">
    <property type="entry name" value="Cytochrome c"/>
    <property type="match status" value="1"/>
</dbReference>
<dbReference type="PROSITE" id="PS51007">
    <property type="entry name" value="CYTC"/>
    <property type="match status" value="1"/>
</dbReference>
<evidence type="ECO:0000256" key="5">
    <source>
        <dbReference type="SAM" id="SignalP"/>
    </source>
</evidence>